<gene>
    <name evidence="6" type="primary">celD</name>
    <name evidence="6" type="ORF">GCM10011309_10800</name>
</gene>
<feature type="chain" id="PRO_5037747790" evidence="2">
    <location>
        <begin position="24"/>
        <end position="851"/>
    </location>
</feature>
<dbReference type="PRINTS" id="PR00133">
    <property type="entry name" value="GLHYDRLASE3"/>
</dbReference>
<dbReference type="Pfam" id="PF00933">
    <property type="entry name" value="Glyco_hydro_3"/>
    <property type="match status" value="1"/>
</dbReference>
<dbReference type="PROSITE" id="PS51257">
    <property type="entry name" value="PROKAR_LIPOPROTEIN"/>
    <property type="match status" value="1"/>
</dbReference>
<dbReference type="Pfam" id="PF01915">
    <property type="entry name" value="Glyco_hydro_3_C"/>
    <property type="match status" value="1"/>
</dbReference>
<dbReference type="Gene3D" id="3.20.20.300">
    <property type="entry name" value="Glycoside hydrolase, family 3, N-terminal domain"/>
    <property type="match status" value="1"/>
</dbReference>
<dbReference type="InterPro" id="IPR002772">
    <property type="entry name" value="Glyco_hydro_3_C"/>
</dbReference>
<accession>A0A918KGB0</accession>
<keyword evidence="7" id="KW-1185">Reference proteome</keyword>
<evidence type="ECO:0000313" key="6">
    <source>
        <dbReference type="EMBL" id="GGX62668.1"/>
    </source>
</evidence>
<feature type="signal peptide" evidence="2">
    <location>
        <begin position="1"/>
        <end position="23"/>
    </location>
</feature>
<comment type="caution">
    <text evidence="6">The sequence shown here is derived from an EMBL/GenBank/DDBJ whole genome shotgun (WGS) entry which is preliminary data.</text>
</comment>
<evidence type="ECO:0000259" key="4">
    <source>
        <dbReference type="Pfam" id="PF01915"/>
    </source>
</evidence>
<feature type="domain" description="ExoP galactose-binding-like" evidence="5">
    <location>
        <begin position="687"/>
        <end position="840"/>
    </location>
</feature>
<dbReference type="SUPFAM" id="SSF52279">
    <property type="entry name" value="Beta-D-glucan exohydrolase, C-terminal domain"/>
    <property type="match status" value="1"/>
</dbReference>
<keyword evidence="1" id="KW-0378">Hydrolase</keyword>
<dbReference type="EMBL" id="BMYV01000001">
    <property type="protein sequence ID" value="GGX62668.1"/>
    <property type="molecule type" value="Genomic_DNA"/>
</dbReference>
<sequence>MIRPLVLKSVSIIAVAALLSACANSTDEAGANTSTAEVRAPGTVDPSIWPKVESPVGLDEAMESRITDIMAQMTLAQKVGQIIQADIGSITPEDLKTYPLGSILNGGNSAPNGDNRSPASAWVELADEFYEASKEAYGESFFIPMIWGTDAVHGHNNVPGATVFPHNIGLGATRNPALLGKIGAITAQEIRVGAQEWTFAPTLAVVRDDRWGRTYEGYSENPEVTASYAGELIRGIQGDVGSSDWLTGDHVIATAKHFLADGGTNQGRDQGDSIETEEEIRDIHGAGYPPALEAGVQSVMASFSSWQGEKLTGHKGLLTDVLKGQMGFDGFIVGDWNAHGQLDSCTNTDCPEALHAGLDMFMAPDSWRGLYETTLKQAEGGEIDLARLDDAVRRILRVKLRAGLFEAGKPSTRGVAGQYDLLQDPESKAVARQAVRESLVLLKNDGVLPLSNDATIVVAGDGVDNIGKQSGGWTLSWQGTGNENSDFPGGSSFLDGIERHLSNGSGKVIQTDESGSYTGNPTVAVVVFGEDPYAEFKGDIDTLAYKPGDDSDLDLLKKFQADGIPTVAIFLSGRPMWMNRELNASNAFVAAWLPGSEGGYAMDVLFGQTDDGAAVDFKGTLSYSWPRTAIQTPLNYDDENYDPLFAYGYGLSYANAKVVGTLPEDAGVELSQKNESSFFKAGKAVFPWEMVVGDASGKTTVKTSKAESPAGNVKIFSADDGVQENIRTLEFTGPGRFEVRGTPIDLRRQNTGDMAIYLRIRPETTTGNNSVRLGLDCGGTNCSVDNRLSTILQNTKVGEWAEVSVKLSCMGDPSGMEYVSAPVLMESDGSAKFSISDVRLVANEGQAVCLN</sequence>
<dbReference type="InterPro" id="IPR041443">
    <property type="entry name" value="Exop_C"/>
</dbReference>
<protein>
    <submittedName>
        <fullName evidence="6">1,4-beta-D-glucan glucohydrolase</fullName>
    </submittedName>
</protein>
<dbReference type="Gene3D" id="2.60.120.430">
    <property type="entry name" value="Galactose-binding lectin"/>
    <property type="match status" value="1"/>
</dbReference>
<dbReference type="GO" id="GO:0008422">
    <property type="term" value="F:beta-glucosidase activity"/>
    <property type="evidence" value="ECO:0007669"/>
    <property type="project" value="TreeGrafter"/>
</dbReference>
<dbReference type="AlphaFoldDB" id="A0A918KGB0"/>
<dbReference type="GO" id="GO:0009251">
    <property type="term" value="P:glucan catabolic process"/>
    <property type="evidence" value="ECO:0007669"/>
    <property type="project" value="TreeGrafter"/>
</dbReference>
<name>A0A918KGB0_9PROT</name>
<proteinExistence type="predicted"/>
<evidence type="ECO:0000256" key="2">
    <source>
        <dbReference type="SAM" id="SignalP"/>
    </source>
</evidence>
<feature type="domain" description="Glycoside hydrolase family 3 C-terminal" evidence="4">
    <location>
        <begin position="439"/>
        <end position="653"/>
    </location>
</feature>
<reference evidence="6 7" key="1">
    <citation type="journal article" date="2014" name="Int. J. Syst. Evol. Microbiol.">
        <title>Complete genome sequence of Corynebacterium casei LMG S-19264T (=DSM 44701T), isolated from a smear-ripened cheese.</title>
        <authorList>
            <consortium name="US DOE Joint Genome Institute (JGI-PGF)"/>
            <person name="Walter F."/>
            <person name="Albersmeier A."/>
            <person name="Kalinowski J."/>
            <person name="Ruckert C."/>
        </authorList>
    </citation>
    <scope>NUCLEOTIDE SEQUENCE [LARGE SCALE GENOMIC DNA]</scope>
    <source>
        <strain evidence="6 7">KCTC 23968</strain>
    </source>
</reference>
<dbReference type="PANTHER" id="PTHR30620:SF77">
    <property type="entry name" value="LYSOSOMAL BETA GLUCOSIDASE-LIKE"/>
    <property type="match status" value="1"/>
</dbReference>
<evidence type="ECO:0000259" key="5">
    <source>
        <dbReference type="Pfam" id="PF18559"/>
    </source>
</evidence>
<dbReference type="InterPro" id="IPR036881">
    <property type="entry name" value="Glyco_hydro_3_C_sf"/>
</dbReference>
<feature type="domain" description="Glycoside hydrolase family 3 N-terminal" evidence="3">
    <location>
        <begin position="74"/>
        <end position="398"/>
    </location>
</feature>
<dbReference type="RefSeq" id="WP_189582370.1">
    <property type="nucleotide sequence ID" value="NZ_BMYV01000001.1"/>
</dbReference>
<keyword evidence="2" id="KW-0732">Signal</keyword>
<dbReference type="InterPro" id="IPR001764">
    <property type="entry name" value="Glyco_hydro_3_N"/>
</dbReference>
<dbReference type="Pfam" id="PF18559">
    <property type="entry name" value="Exop_C"/>
    <property type="match status" value="1"/>
</dbReference>
<evidence type="ECO:0000259" key="3">
    <source>
        <dbReference type="Pfam" id="PF00933"/>
    </source>
</evidence>
<organism evidence="6 7">
    <name type="scientific">Litorimonas cladophorae</name>
    <dbReference type="NCBI Taxonomy" id="1220491"/>
    <lineage>
        <taxon>Bacteria</taxon>
        <taxon>Pseudomonadati</taxon>
        <taxon>Pseudomonadota</taxon>
        <taxon>Alphaproteobacteria</taxon>
        <taxon>Maricaulales</taxon>
        <taxon>Robiginitomaculaceae</taxon>
    </lineage>
</organism>
<dbReference type="InterPro" id="IPR017853">
    <property type="entry name" value="GH"/>
</dbReference>
<dbReference type="PANTHER" id="PTHR30620">
    <property type="entry name" value="PERIPLASMIC BETA-GLUCOSIDASE-RELATED"/>
    <property type="match status" value="1"/>
</dbReference>
<dbReference type="Gene3D" id="3.40.50.1700">
    <property type="entry name" value="Glycoside hydrolase family 3 C-terminal domain"/>
    <property type="match status" value="1"/>
</dbReference>
<dbReference type="InterPro" id="IPR036962">
    <property type="entry name" value="Glyco_hydro_3_N_sf"/>
</dbReference>
<dbReference type="Proteomes" id="UP000600865">
    <property type="component" value="Unassembled WGS sequence"/>
</dbReference>
<dbReference type="SUPFAM" id="SSF51445">
    <property type="entry name" value="(Trans)glycosidases"/>
    <property type="match status" value="1"/>
</dbReference>
<evidence type="ECO:0000313" key="7">
    <source>
        <dbReference type="Proteomes" id="UP000600865"/>
    </source>
</evidence>
<evidence type="ECO:0000256" key="1">
    <source>
        <dbReference type="ARBA" id="ARBA00022801"/>
    </source>
</evidence>
<dbReference type="InterPro" id="IPR051915">
    <property type="entry name" value="Cellulose_Degrad_GH3"/>
</dbReference>